<reference evidence="1" key="1">
    <citation type="journal article" date="2022" name="Int. J. Mol. Sci.">
        <title>Draft Genome of Tanacetum Coccineum: Genomic Comparison of Closely Related Tanacetum-Family Plants.</title>
        <authorList>
            <person name="Yamashiro T."/>
            <person name="Shiraishi A."/>
            <person name="Nakayama K."/>
            <person name="Satake H."/>
        </authorList>
    </citation>
    <scope>NUCLEOTIDE SEQUENCE</scope>
</reference>
<name>A0ABQ4WHR0_9ASTR</name>
<dbReference type="EMBL" id="BQNB010008655">
    <property type="protein sequence ID" value="GJS52423.1"/>
    <property type="molecule type" value="Genomic_DNA"/>
</dbReference>
<evidence type="ECO:0000313" key="1">
    <source>
        <dbReference type="EMBL" id="GJS52423.1"/>
    </source>
</evidence>
<dbReference type="Gene3D" id="1.20.5.340">
    <property type="match status" value="1"/>
</dbReference>
<organism evidence="1 2">
    <name type="scientific">Tanacetum coccineum</name>
    <dbReference type="NCBI Taxonomy" id="301880"/>
    <lineage>
        <taxon>Eukaryota</taxon>
        <taxon>Viridiplantae</taxon>
        <taxon>Streptophyta</taxon>
        <taxon>Embryophyta</taxon>
        <taxon>Tracheophyta</taxon>
        <taxon>Spermatophyta</taxon>
        <taxon>Magnoliopsida</taxon>
        <taxon>eudicotyledons</taxon>
        <taxon>Gunneridae</taxon>
        <taxon>Pentapetalae</taxon>
        <taxon>asterids</taxon>
        <taxon>campanulids</taxon>
        <taxon>Asterales</taxon>
        <taxon>Asteraceae</taxon>
        <taxon>Asteroideae</taxon>
        <taxon>Anthemideae</taxon>
        <taxon>Anthemidinae</taxon>
        <taxon>Tanacetum</taxon>
    </lineage>
</organism>
<comment type="caution">
    <text evidence="1">The sequence shown here is derived from an EMBL/GenBank/DDBJ whole genome shotgun (WGS) entry which is preliminary data.</text>
</comment>
<protein>
    <submittedName>
        <fullName evidence="1">Uncharacterized protein</fullName>
    </submittedName>
</protein>
<keyword evidence="2" id="KW-1185">Reference proteome</keyword>
<proteinExistence type="predicted"/>
<reference evidence="1" key="2">
    <citation type="submission" date="2022-01" db="EMBL/GenBank/DDBJ databases">
        <authorList>
            <person name="Yamashiro T."/>
            <person name="Shiraishi A."/>
            <person name="Satake H."/>
            <person name="Nakayama K."/>
        </authorList>
    </citation>
    <scope>NUCLEOTIDE SEQUENCE</scope>
</reference>
<evidence type="ECO:0000313" key="2">
    <source>
        <dbReference type="Proteomes" id="UP001151760"/>
    </source>
</evidence>
<gene>
    <name evidence="1" type="ORF">Tco_0625785</name>
</gene>
<accession>A0ABQ4WHR0</accession>
<dbReference type="Proteomes" id="UP001151760">
    <property type="component" value="Unassembled WGS sequence"/>
</dbReference>
<sequence>MDEPHPAHDFFAPAPLPEYAGNPNNNNGWLAADDYLLGELEAMVDEQMVVPAVEEVAEPVVEAEEEQVIAPVVDVVEGQMDAPMMDIEEDLVVLFGDDDFEDDASDGFGEEEVWEVNEDWLMAPTTPPPVIAVPPPSVYEVGGPSIAVAEGPSFPSVALGLLVPPSVIEGLSTRLDNLECGHGQLVQRVIQGSDAEIAAGVIIGEIGPRVLAVEGQMQDEIVIGLTQQVQALQADVQQRDTQIQQLQTTVTEMSSRESTLMRCILGLEKRIAALERRPPGPQ</sequence>